<accession>A0A401GNI0</accession>
<keyword evidence="3" id="KW-1185">Reference proteome</keyword>
<evidence type="ECO:0000313" key="2">
    <source>
        <dbReference type="EMBL" id="GBE83773.1"/>
    </source>
</evidence>
<sequence>MAGPSKPATVSPAVSFDKTQIAHLEAILKLIQQRRWTLGSFLQAVFTEPAAGDKNISQVRLQMVAHFLSDRSTIQAQDIAELMYSSKHSALTGSRTASMLPANIVEGSKQAKMARSRLQEWAIQKVEDVVNLEAEEVSGKGNGFHLKNSNATWDFVLNFSLKNILLLVEKRGPTILRLLVACAMPPGRRPVRQPQPVALAAHGASTATAVVPMNAATAASTDGRATTTTPASTTSSASATTIMNTTAIETIPPATTVIPTSASIAQPATSYAAYLTKDALHGIGKNRRDPFVIVLVALVLLMSARNLHFSAFRKVVGVWLFAHTSQHGVYAILTRFGFTVSYTSVLKLLRSLSQSAKSLIQQKAKSRAFLLIYDNINQMSRAWDPDLGQKDTIHNGTAATFVELDDCDVTKAFDVNRLHHAQQAERRKDLNLETLYKRVDWERLNATITTHVLSFLVEAVPALAVHHEMVQLRLKTTLMVHRMRTGRQTGVHPLATSNHNEGNTAENAKVLEDLLVDQLQMSKEEVEKGLILVGGDQSTVEKLRTLNRLRCQRNK</sequence>
<dbReference type="OrthoDB" id="3266963at2759"/>
<name>A0A401GNI0_9APHY</name>
<dbReference type="EMBL" id="BFAD01000005">
    <property type="protein sequence ID" value="GBE83773.1"/>
    <property type="molecule type" value="Genomic_DNA"/>
</dbReference>
<dbReference type="InParanoid" id="A0A401GNI0"/>
<dbReference type="RefSeq" id="XP_027614686.1">
    <property type="nucleotide sequence ID" value="XM_027758885.1"/>
</dbReference>
<dbReference type="STRING" id="139825.A0A401GNI0"/>
<feature type="domain" description="DUF6589" evidence="1">
    <location>
        <begin position="426"/>
        <end position="552"/>
    </location>
</feature>
<protein>
    <recommendedName>
        <fullName evidence="1">DUF6589 domain-containing protein</fullName>
    </recommendedName>
</protein>
<evidence type="ECO:0000313" key="3">
    <source>
        <dbReference type="Proteomes" id="UP000287166"/>
    </source>
</evidence>
<evidence type="ECO:0000259" key="1">
    <source>
        <dbReference type="Pfam" id="PF20231"/>
    </source>
</evidence>
<dbReference type="InterPro" id="IPR046496">
    <property type="entry name" value="DUF6589"/>
</dbReference>
<proteinExistence type="predicted"/>
<dbReference type="GeneID" id="38780690"/>
<dbReference type="Pfam" id="PF20231">
    <property type="entry name" value="DUF6589"/>
    <property type="match status" value="1"/>
</dbReference>
<reference evidence="2 3" key="1">
    <citation type="journal article" date="2018" name="Sci. Rep.">
        <title>Genome sequence of the cauliflower mushroom Sparassis crispa (Hanabiratake) and its association with beneficial usage.</title>
        <authorList>
            <person name="Kiyama R."/>
            <person name="Furutani Y."/>
            <person name="Kawaguchi K."/>
            <person name="Nakanishi T."/>
        </authorList>
    </citation>
    <scope>NUCLEOTIDE SEQUENCE [LARGE SCALE GENOMIC DNA]</scope>
</reference>
<dbReference type="AlphaFoldDB" id="A0A401GNI0"/>
<dbReference type="Proteomes" id="UP000287166">
    <property type="component" value="Unassembled WGS sequence"/>
</dbReference>
<comment type="caution">
    <text evidence="2">The sequence shown here is derived from an EMBL/GenBank/DDBJ whole genome shotgun (WGS) entry which is preliminary data.</text>
</comment>
<gene>
    <name evidence="2" type="ORF">SCP_0508290</name>
</gene>
<organism evidence="2 3">
    <name type="scientific">Sparassis crispa</name>
    <dbReference type="NCBI Taxonomy" id="139825"/>
    <lineage>
        <taxon>Eukaryota</taxon>
        <taxon>Fungi</taxon>
        <taxon>Dikarya</taxon>
        <taxon>Basidiomycota</taxon>
        <taxon>Agaricomycotina</taxon>
        <taxon>Agaricomycetes</taxon>
        <taxon>Polyporales</taxon>
        <taxon>Sparassidaceae</taxon>
        <taxon>Sparassis</taxon>
    </lineage>
</organism>